<dbReference type="PANTHER" id="PTHR15233">
    <property type="entry name" value="MITOCHONDRIAL PROTEOLIPID"/>
    <property type="match status" value="1"/>
</dbReference>
<dbReference type="PANTHER" id="PTHR15233:SF1">
    <property type="entry name" value="ATP SYNTHASE SUBUNIT ATP5MJ, MITOCHONDRIAL"/>
    <property type="match status" value="1"/>
</dbReference>
<dbReference type="AlphaFoldDB" id="A0A8C3X7W1"/>
<accession>A0A8C3X7W1</accession>
<dbReference type="GeneTree" id="ENSGT01130000281105"/>
<name>A0A8C3X7W1_9CETA</name>
<protein>
    <submittedName>
        <fullName evidence="1">Uncharacterized protein</fullName>
    </submittedName>
</protein>
<sequence length="77" mass="8704">MYMSTTLFKMFGSSVKPYCIQVYQEIWVGMESSGFIIYKIKSVEKRSKVLKASSPGPSHSHQQPAIVEVYVRGNISL</sequence>
<reference evidence="1" key="1">
    <citation type="submission" date="2025-08" db="UniProtKB">
        <authorList>
            <consortium name="Ensembl"/>
        </authorList>
    </citation>
    <scope>IDENTIFICATION</scope>
</reference>
<proteinExistence type="predicted"/>
<evidence type="ECO:0000313" key="2">
    <source>
        <dbReference type="Proteomes" id="UP000694540"/>
    </source>
</evidence>
<dbReference type="Proteomes" id="UP000694540">
    <property type="component" value="Unplaced"/>
</dbReference>
<dbReference type="Ensembl" id="ENSCWAT00000025266.1">
    <property type="protein sequence ID" value="ENSCWAP00000023312.1"/>
    <property type="gene ID" value="ENSCWAG00000017775.1"/>
</dbReference>
<organism evidence="1 2">
    <name type="scientific">Catagonus wagneri</name>
    <name type="common">Chacoan peccary</name>
    <dbReference type="NCBI Taxonomy" id="51154"/>
    <lineage>
        <taxon>Eukaryota</taxon>
        <taxon>Metazoa</taxon>
        <taxon>Chordata</taxon>
        <taxon>Craniata</taxon>
        <taxon>Vertebrata</taxon>
        <taxon>Euteleostomi</taxon>
        <taxon>Mammalia</taxon>
        <taxon>Eutheria</taxon>
        <taxon>Laurasiatheria</taxon>
        <taxon>Artiodactyla</taxon>
        <taxon>Suina</taxon>
        <taxon>Tayassuidae</taxon>
        <taxon>Catagonus</taxon>
    </lineage>
</organism>
<evidence type="ECO:0000313" key="1">
    <source>
        <dbReference type="Ensembl" id="ENSCWAP00000023312.1"/>
    </source>
</evidence>
<dbReference type="Pfam" id="PF08039">
    <property type="entry name" value="Mit_proteolip"/>
    <property type="match status" value="1"/>
</dbReference>
<dbReference type="InterPro" id="IPR012574">
    <property type="entry name" value="ATP5MJ"/>
</dbReference>
<dbReference type="GO" id="GO:0005739">
    <property type="term" value="C:mitochondrion"/>
    <property type="evidence" value="ECO:0007669"/>
    <property type="project" value="InterPro"/>
</dbReference>
<reference evidence="1" key="2">
    <citation type="submission" date="2025-09" db="UniProtKB">
        <authorList>
            <consortium name="Ensembl"/>
        </authorList>
    </citation>
    <scope>IDENTIFICATION</scope>
</reference>
<keyword evidence="2" id="KW-1185">Reference proteome</keyword>